<feature type="domain" description="Protein kinase" evidence="10">
    <location>
        <begin position="440"/>
        <end position="724"/>
    </location>
</feature>
<sequence>MLRERRNGLIFQQTKSQSPRSSYGKLNTKAKAKYNLSDLVLDINNGSNGNDFDISNGSFKLGNNDVYDSKQLSDSDDDEPYRGAQIINISISDNENDTNMDDSDLFNSIEKENLNIQKSISTKSGALQENTSITNIITSNSISDKRIPLNNSTNINSVSRNSSSLSQLRANTRTSINSNSSKRWSILSFNNSSTNEERENSSNSSKRFSINSTSSSKKRFSIVSNQSTISTSSQNQSNNNIAKAINRMSGVFSSSSVSEDIKPLNQKSSIANLSIHDPLEPVLNSDQISVSSVTPSLRASKSRFRLSTLFNRKEGTGDNESIRSLRGKNSLNDLRKSMLSFSPSATNLLRSLNRKDSIDRSMISLPRVSNKETKENLKNRLKTSSSIISINSIVSATSPSNVSPAINFQEHTLNMLTSLLQLTTFGTVLKFEDIYNEQKYSEMIKISEASFSEIYKSNNSISKIIPFDNDLTSDNANIEDIIQELKINLILKDTPGFIKLNKTMVVKGVYPSRLLKLWDNYDGSNASNNKRPDRYTNDQLYLIMELEFGGLDLEKFLIHSWQDASKIFWSLVQILNNAEMEFKFEHRDLHWGNIVVDEELNVRLIDYTLSRLEKNDQIIFTRLDSQEFFKGKGDYQFDIYRIMRNEFYSKINGDSSIDWSKSNFKTNIFWLHYILDKLINFKKIKSKDTKFRTQLIKLSKLINPTQLQINHIQSCGDLLKYNKA</sequence>
<proteinExistence type="predicted"/>
<dbReference type="PANTHER" id="PTHR24419:SF18">
    <property type="entry name" value="SERINE_THREONINE-PROTEIN KINASE HASPIN"/>
    <property type="match status" value="1"/>
</dbReference>
<keyword evidence="5" id="KW-0418">Kinase</keyword>
<comment type="catalytic activity">
    <reaction evidence="7">
        <text>L-threonyl-[protein] + ATP = O-phospho-L-threonyl-[protein] + ADP + H(+)</text>
        <dbReference type="Rhea" id="RHEA:46608"/>
        <dbReference type="Rhea" id="RHEA-COMP:11060"/>
        <dbReference type="Rhea" id="RHEA-COMP:11605"/>
        <dbReference type="ChEBI" id="CHEBI:15378"/>
        <dbReference type="ChEBI" id="CHEBI:30013"/>
        <dbReference type="ChEBI" id="CHEBI:30616"/>
        <dbReference type="ChEBI" id="CHEBI:61977"/>
        <dbReference type="ChEBI" id="CHEBI:456216"/>
        <dbReference type="EC" id="2.7.11.1"/>
    </reaction>
</comment>
<keyword evidence="2" id="KW-0723">Serine/threonine-protein kinase</keyword>
<dbReference type="Proteomes" id="UP000769528">
    <property type="component" value="Unassembled WGS sequence"/>
</dbReference>
<dbReference type="Pfam" id="PF12330">
    <property type="entry name" value="Haspin_kinase"/>
    <property type="match status" value="1"/>
</dbReference>
<organism evidence="11 12">
    <name type="scientific">Wickerhamomyces mucosus</name>
    <dbReference type="NCBI Taxonomy" id="1378264"/>
    <lineage>
        <taxon>Eukaryota</taxon>
        <taxon>Fungi</taxon>
        <taxon>Dikarya</taxon>
        <taxon>Ascomycota</taxon>
        <taxon>Saccharomycotina</taxon>
        <taxon>Saccharomycetes</taxon>
        <taxon>Phaffomycetales</taxon>
        <taxon>Wickerhamomycetaceae</taxon>
        <taxon>Wickerhamomyces</taxon>
    </lineage>
</organism>
<evidence type="ECO:0000256" key="5">
    <source>
        <dbReference type="ARBA" id="ARBA00022777"/>
    </source>
</evidence>
<dbReference type="PROSITE" id="PS50011">
    <property type="entry name" value="PROTEIN_KINASE_DOM"/>
    <property type="match status" value="1"/>
</dbReference>
<reference evidence="11" key="1">
    <citation type="journal article" date="2021" name="Open Biol.">
        <title>Shared evolutionary footprints suggest mitochondrial oxidative damage underlies multiple complex I losses in fungi.</title>
        <authorList>
            <person name="Schikora-Tamarit M.A."/>
            <person name="Marcet-Houben M."/>
            <person name="Nosek J."/>
            <person name="Gabaldon T."/>
        </authorList>
    </citation>
    <scope>NUCLEOTIDE SEQUENCE</scope>
    <source>
        <strain evidence="11">CBS6341</strain>
    </source>
</reference>
<evidence type="ECO:0000256" key="4">
    <source>
        <dbReference type="ARBA" id="ARBA00022741"/>
    </source>
</evidence>
<name>A0A9P8PSZ5_9ASCO</name>
<dbReference type="EC" id="2.7.11.1" evidence="1"/>
<dbReference type="Gene3D" id="1.10.510.10">
    <property type="entry name" value="Transferase(Phosphotransferase) domain 1"/>
    <property type="match status" value="1"/>
</dbReference>
<comment type="caution">
    <text evidence="11">The sequence shown here is derived from an EMBL/GenBank/DDBJ whole genome shotgun (WGS) entry which is preliminary data.</text>
</comment>
<evidence type="ECO:0000313" key="11">
    <source>
        <dbReference type="EMBL" id="KAH3677052.1"/>
    </source>
</evidence>
<feature type="region of interest" description="Disordered" evidence="9">
    <location>
        <begin position="191"/>
        <end position="211"/>
    </location>
</feature>
<gene>
    <name evidence="11" type="ORF">WICMUC_001958</name>
</gene>
<keyword evidence="3" id="KW-0808">Transferase</keyword>
<evidence type="ECO:0000256" key="8">
    <source>
        <dbReference type="ARBA" id="ARBA00048679"/>
    </source>
</evidence>
<dbReference type="GO" id="GO:0005737">
    <property type="term" value="C:cytoplasm"/>
    <property type="evidence" value="ECO:0007669"/>
    <property type="project" value="TreeGrafter"/>
</dbReference>
<feature type="region of interest" description="Disordered" evidence="9">
    <location>
        <begin position="1"/>
        <end position="24"/>
    </location>
</feature>
<dbReference type="Gene3D" id="3.30.200.20">
    <property type="entry name" value="Phosphorylase Kinase, domain 1"/>
    <property type="match status" value="1"/>
</dbReference>
<accession>A0A9P8PSZ5</accession>
<evidence type="ECO:0000259" key="10">
    <source>
        <dbReference type="PROSITE" id="PS50011"/>
    </source>
</evidence>
<evidence type="ECO:0000256" key="6">
    <source>
        <dbReference type="ARBA" id="ARBA00022840"/>
    </source>
</evidence>
<feature type="region of interest" description="Disordered" evidence="9">
    <location>
        <begin position="150"/>
        <end position="174"/>
    </location>
</feature>
<evidence type="ECO:0000313" key="12">
    <source>
        <dbReference type="Proteomes" id="UP000769528"/>
    </source>
</evidence>
<evidence type="ECO:0000256" key="3">
    <source>
        <dbReference type="ARBA" id="ARBA00022679"/>
    </source>
</evidence>
<comment type="catalytic activity">
    <reaction evidence="8">
        <text>L-seryl-[protein] + ATP = O-phospho-L-seryl-[protein] + ADP + H(+)</text>
        <dbReference type="Rhea" id="RHEA:17989"/>
        <dbReference type="Rhea" id="RHEA-COMP:9863"/>
        <dbReference type="Rhea" id="RHEA-COMP:11604"/>
        <dbReference type="ChEBI" id="CHEBI:15378"/>
        <dbReference type="ChEBI" id="CHEBI:29999"/>
        <dbReference type="ChEBI" id="CHEBI:30616"/>
        <dbReference type="ChEBI" id="CHEBI:83421"/>
        <dbReference type="ChEBI" id="CHEBI:456216"/>
        <dbReference type="EC" id="2.7.11.1"/>
    </reaction>
</comment>
<dbReference type="GO" id="GO:0035556">
    <property type="term" value="P:intracellular signal transduction"/>
    <property type="evidence" value="ECO:0007669"/>
    <property type="project" value="TreeGrafter"/>
</dbReference>
<feature type="compositionally biased region" description="Polar residues" evidence="9">
    <location>
        <begin position="10"/>
        <end position="24"/>
    </location>
</feature>
<evidence type="ECO:0000256" key="7">
    <source>
        <dbReference type="ARBA" id="ARBA00047899"/>
    </source>
</evidence>
<evidence type="ECO:0000256" key="1">
    <source>
        <dbReference type="ARBA" id="ARBA00012513"/>
    </source>
</evidence>
<dbReference type="PANTHER" id="PTHR24419">
    <property type="entry name" value="INTERLEUKIN-1 RECEPTOR-ASSOCIATED KINASE"/>
    <property type="match status" value="1"/>
</dbReference>
<dbReference type="AlphaFoldDB" id="A0A9P8PSZ5"/>
<feature type="compositionally biased region" description="Low complexity" evidence="9">
    <location>
        <begin position="201"/>
        <end position="211"/>
    </location>
</feature>
<evidence type="ECO:0000256" key="2">
    <source>
        <dbReference type="ARBA" id="ARBA00022527"/>
    </source>
</evidence>
<feature type="compositionally biased region" description="Low complexity" evidence="9">
    <location>
        <begin position="150"/>
        <end position="166"/>
    </location>
</feature>
<dbReference type="GO" id="GO:0005634">
    <property type="term" value="C:nucleus"/>
    <property type="evidence" value="ECO:0007669"/>
    <property type="project" value="TreeGrafter"/>
</dbReference>
<keyword evidence="4" id="KW-0547">Nucleotide-binding</keyword>
<reference evidence="11" key="2">
    <citation type="submission" date="2021-01" db="EMBL/GenBank/DDBJ databases">
        <authorList>
            <person name="Schikora-Tamarit M.A."/>
        </authorList>
    </citation>
    <scope>NUCLEOTIDE SEQUENCE</scope>
    <source>
        <strain evidence="11">CBS6341</strain>
    </source>
</reference>
<dbReference type="SMART" id="SM01331">
    <property type="entry name" value="DUF3635"/>
    <property type="match status" value="1"/>
</dbReference>
<dbReference type="InterPro" id="IPR000719">
    <property type="entry name" value="Prot_kinase_dom"/>
</dbReference>
<dbReference type="InterPro" id="IPR024604">
    <property type="entry name" value="GSG2_C"/>
</dbReference>
<dbReference type="SUPFAM" id="SSF56112">
    <property type="entry name" value="Protein kinase-like (PK-like)"/>
    <property type="match status" value="1"/>
</dbReference>
<dbReference type="GO" id="GO:0072354">
    <property type="term" value="F:histone H3T3 kinase activity"/>
    <property type="evidence" value="ECO:0007669"/>
    <property type="project" value="TreeGrafter"/>
</dbReference>
<protein>
    <recommendedName>
        <fullName evidence="1">non-specific serine/threonine protein kinase</fullName>
        <ecNumber evidence="1">2.7.11.1</ecNumber>
    </recommendedName>
</protein>
<evidence type="ECO:0000256" key="9">
    <source>
        <dbReference type="SAM" id="MobiDB-lite"/>
    </source>
</evidence>
<dbReference type="GO" id="GO:0000278">
    <property type="term" value="P:mitotic cell cycle"/>
    <property type="evidence" value="ECO:0007669"/>
    <property type="project" value="TreeGrafter"/>
</dbReference>
<dbReference type="GO" id="GO:0005524">
    <property type="term" value="F:ATP binding"/>
    <property type="evidence" value="ECO:0007669"/>
    <property type="project" value="UniProtKB-KW"/>
</dbReference>
<dbReference type="InterPro" id="IPR011009">
    <property type="entry name" value="Kinase-like_dom_sf"/>
</dbReference>
<keyword evidence="6" id="KW-0067">ATP-binding</keyword>
<keyword evidence="12" id="KW-1185">Reference proteome</keyword>
<dbReference type="OrthoDB" id="5327538at2759"/>
<dbReference type="EMBL" id="JAEUBF010000556">
    <property type="protein sequence ID" value="KAH3677052.1"/>
    <property type="molecule type" value="Genomic_DNA"/>
</dbReference>